<dbReference type="Pfam" id="PF02518">
    <property type="entry name" value="HATPase_c"/>
    <property type="match status" value="1"/>
</dbReference>
<evidence type="ECO:0000259" key="12">
    <source>
        <dbReference type="PROSITE" id="PS50109"/>
    </source>
</evidence>
<dbReference type="EMBL" id="JGVR01000063">
    <property type="protein sequence ID" value="KEZ12687.1"/>
    <property type="molecule type" value="Genomic_DNA"/>
</dbReference>
<dbReference type="SUPFAM" id="SSF47384">
    <property type="entry name" value="Homodimeric domain of signal transducing histidine kinase"/>
    <property type="match status" value="1"/>
</dbReference>
<feature type="transmembrane region" description="Helical" evidence="11">
    <location>
        <begin position="12"/>
        <end position="33"/>
    </location>
</feature>
<evidence type="ECO:0000256" key="6">
    <source>
        <dbReference type="ARBA" id="ARBA00022692"/>
    </source>
</evidence>
<comment type="catalytic activity">
    <reaction evidence="1">
        <text>ATP + protein L-histidine = ADP + protein N-phospho-L-histidine.</text>
        <dbReference type="EC" id="2.7.13.3"/>
    </reaction>
</comment>
<feature type="transmembrane region" description="Helical" evidence="11">
    <location>
        <begin position="163"/>
        <end position="185"/>
    </location>
</feature>
<dbReference type="CDD" id="cd00075">
    <property type="entry name" value="HATPase"/>
    <property type="match status" value="1"/>
</dbReference>
<dbReference type="CDD" id="cd00082">
    <property type="entry name" value="HisKA"/>
    <property type="match status" value="1"/>
</dbReference>
<dbReference type="Gene3D" id="3.30.565.10">
    <property type="entry name" value="Histidine kinase-like ATPase, C-terminal domain"/>
    <property type="match status" value="1"/>
</dbReference>
<keyword evidence="9" id="KW-0902">Two-component regulatory system</keyword>
<keyword evidence="5" id="KW-0808">Transferase</keyword>
<dbReference type="InterPro" id="IPR005467">
    <property type="entry name" value="His_kinase_dom"/>
</dbReference>
<evidence type="ECO:0000256" key="2">
    <source>
        <dbReference type="ARBA" id="ARBA00004370"/>
    </source>
</evidence>
<sequence>MTLLPRTIRGLSILSATVSGLVILILGAAAILISHHEIEAQMDHRIEREMDALLDFHASNGAAQLAQVVRARDGATTGGTGYLAETGGDGRMMLYALADAQGHRIAGHLIPKMPVDGWSEFLSIRHPDGSTGEAQALSRRLPDGGQLVIAADRSALHRSDDRILFVVMIGLGVILLTGTFSTIAFGRLVRRRLVLISGTAQGIIEGDYARRVPVDGSGSEFDRISTILNQMLGRIEELMGSLRQVSSDLAHDMRTPLGRIRQDMERLASATNEPDTSRSAERAMVDIDALLDLFAGLLGVSEVRGFAARKRFVGLRLDEIVTDVVDAYRPAFDDDGRGLTVDLQAVEVLGDAQLLKRAVANLLENILAHAGKGASATLSLRQDEGRATLCITDDGAGVPEKDQEKIFERLVRLDPSRSKGGHGLGLSMVRAIVHAHHGRVGAKSPTRGLTIILQFPIANVRRARGGGNGPEQIAQRTVD</sequence>
<dbReference type="RefSeq" id="WP_051887079.1">
    <property type="nucleotide sequence ID" value="NZ_JGVR01000063.1"/>
</dbReference>
<evidence type="ECO:0000313" key="15">
    <source>
        <dbReference type="Proteomes" id="UP000028534"/>
    </source>
</evidence>
<evidence type="ECO:0000256" key="3">
    <source>
        <dbReference type="ARBA" id="ARBA00012438"/>
    </source>
</evidence>
<feature type="domain" description="Histidine kinase" evidence="12">
    <location>
        <begin position="248"/>
        <end position="459"/>
    </location>
</feature>
<name>A0A084E3Z5_SPHYA</name>
<keyword evidence="7 14" id="KW-0418">Kinase</keyword>
<evidence type="ECO:0000256" key="10">
    <source>
        <dbReference type="ARBA" id="ARBA00023136"/>
    </source>
</evidence>
<evidence type="ECO:0000256" key="1">
    <source>
        <dbReference type="ARBA" id="ARBA00000085"/>
    </source>
</evidence>
<dbReference type="PROSITE" id="PS50885">
    <property type="entry name" value="HAMP"/>
    <property type="match status" value="1"/>
</dbReference>
<protein>
    <recommendedName>
        <fullName evidence="3">histidine kinase</fullName>
        <ecNumber evidence="3">2.7.13.3</ecNumber>
    </recommendedName>
</protein>
<proteinExistence type="predicted"/>
<dbReference type="EC" id="2.7.13.3" evidence="3"/>
<dbReference type="SMART" id="SM00304">
    <property type="entry name" value="HAMP"/>
    <property type="match status" value="1"/>
</dbReference>
<dbReference type="InterPro" id="IPR036097">
    <property type="entry name" value="HisK_dim/P_sf"/>
</dbReference>
<dbReference type="InterPro" id="IPR050428">
    <property type="entry name" value="TCS_sensor_his_kinase"/>
</dbReference>
<evidence type="ECO:0000256" key="9">
    <source>
        <dbReference type="ARBA" id="ARBA00023012"/>
    </source>
</evidence>
<evidence type="ECO:0000256" key="8">
    <source>
        <dbReference type="ARBA" id="ARBA00022989"/>
    </source>
</evidence>
<organism evidence="14 15">
    <name type="scientific">Sphingobium yanoikuyae</name>
    <name type="common">Sphingomonas yanoikuyae</name>
    <dbReference type="NCBI Taxonomy" id="13690"/>
    <lineage>
        <taxon>Bacteria</taxon>
        <taxon>Pseudomonadati</taxon>
        <taxon>Pseudomonadota</taxon>
        <taxon>Alphaproteobacteria</taxon>
        <taxon>Sphingomonadales</taxon>
        <taxon>Sphingomonadaceae</taxon>
        <taxon>Sphingobium</taxon>
    </lineage>
</organism>
<dbReference type="SUPFAM" id="SSF55874">
    <property type="entry name" value="ATPase domain of HSP90 chaperone/DNA topoisomerase II/histidine kinase"/>
    <property type="match status" value="1"/>
</dbReference>
<dbReference type="PANTHER" id="PTHR45436:SF8">
    <property type="entry name" value="HISTIDINE KINASE"/>
    <property type="match status" value="1"/>
</dbReference>
<dbReference type="Gene3D" id="1.10.287.130">
    <property type="match status" value="1"/>
</dbReference>
<comment type="subcellular location">
    <subcellularLocation>
        <location evidence="2">Membrane</location>
    </subcellularLocation>
</comment>
<evidence type="ECO:0000256" key="7">
    <source>
        <dbReference type="ARBA" id="ARBA00022777"/>
    </source>
</evidence>
<dbReference type="AlphaFoldDB" id="A0A084E3Z5"/>
<dbReference type="PRINTS" id="PR00344">
    <property type="entry name" value="BCTRLSENSOR"/>
</dbReference>
<dbReference type="GO" id="GO:0000155">
    <property type="term" value="F:phosphorelay sensor kinase activity"/>
    <property type="evidence" value="ECO:0007669"/>
    <property type="project" value="InterPro"/>
</dbReference>
<feature type="domain" description="HAMP" evidence="13">
    <location>
        <begin position="187"/>
        <end position="240"/>
    </location>
</feature>
<keyword evidence="10 11" id="KW-0472">Membrane</keyword>
<keyword evidence="8 11" id="KW-1133">Transmembrane helix</keyword>
<evidence type="ECO:0000259" key="13">
    <source>
        <dbReference type="PROSITE" id="PS50885"/>
    </source>
</evidence>
<gene>
    <name evidence="14" type="ORF">CP98_05079</name>
</gene>
<keyword evidence="6 11" id="KW-0812">Transmembrane</keyword>
<dbReference type="Proteomes" id="UP000028534">
    <property type="component" value="Unassembled WGS sequence"/>
</dbReference>
<keyword evidence="4" id="KW-0597">Phosphoprotein</keyword>
<evidence type="ECO:0000256" key="5">
    <source>
        <dbReference type="ARBA" id="ARBA00022679"/>
    </source>
</evidence>
<evidence type="ECO:0000256" key="4">
    <source>
        <dbReference type="ARBA" id="ARBA00022553"/>
    </source>
</evidence>
<dbReference type="PROSITE" id="PS50109">
    <property type="entry name" value="HIS_KIN"/>
    <property type="match status" value="1"/>
</dbReference>
<evidence type="ECO:0000256" key="11">
    <source>
        <dbReference type="SAM" id="Phobius"/>
    </source>
</evidence>
<dbReference type="InterPro" id="IPR003661">
    <property type="entry name" value="HisK_dim/P_dom"/>
</dbReference>
<dbReference type="InterPro" id="IPR036890">
    <property type="entry name" value="HATPase_C_sf"/>
</dbReference>
<dbReference type="InterPro" id="IPR003594">
    <property type="entry name" value="HATPase_dom"/>
</dbReference>
<dbReference type="PANTHER" id="PTHR45436">
    <property type="entry name" value="SENSOR HISTIDINE KINASE YKOH"/>
    <property type="match status" value="1"/>
</dbReference>
<dbReference type="SMART" id="SM00387">
    <property type="entry name" value="HATPase_c"/>
    <property type="match status" value="1"/>
</dbReference>
<comment type="caution">
    <text evidence="14">The sequence shown here is derived from an EMBL/GenBank/DDBJ whole genome shotgun (WGS) entry which is preliminary data.</text>
</comment>
<dbReference type="PATRIC" id="fig|13690.10.peg.5249"/>
<dbReference type="eggNOG" id="COG2205">
    <property type="taxonomic scope" value="Bacteria"/>
</dbReference>
<dbReference type="GO" id="GO:0005886">
    <property type="term" value="C:plasma membrane"/>
    <property type="evidence" value="ECO:0007669"/>
    <property type="project" value="TreeGrafter"/>
</dbReference>
<reference evidence="14 15" key="1">
    <citation type="submission" date="2014-03" db="EMBL/GenBank/DDBJ databases">
        <title>Genome sequence of Sphingobium yanoikuyae B1.</title>
        <authorList>
            <person name="Gan H.M."/>
            <person name="Gan H.Y."/>
            <person name="Savka M.A."/>
        </authorList>
    </citation>
    <scope>NUCLEOTIDE SEQUENCE [LARGE SCALE GENOMIC DNA]</scope>
    <source>
        <strain evidence="14 15">B1</strain>
    </source>
</reference>
<dbReference type="InterPro" id="IPR004358">
    <property type="entry name" value="Sig_transdc_His_kin-like_C"/>
</dbReference>
<evidence type="ECO:0000313" key="14">
    <source>
        <dbReference type="EMBL" id="KEZ12687.1"/>
    </source>
</evidence>
<dbReference type="InterPro" id="IPR003660">
    <property type="entry name" value="HAMP_dom"/>
</dbReference>
<accession>A0A084E3Z5</accession>